<feature type="transmembrane region" description="Helical" evidence="1">
    <location>
        <begin position="72"/>
        <end position="92"/>
    </location>
</feature>
<organism evidence="3 4">
    <name type="scientific">Daphnia magna</name>
    <dbReference type="NCBI Taxonomy" id="35525"/>
    <lineage>
        <taxon>Eukaryota</taxon>
        <taxon>Metazoa</taxon>
        <taxon>Ecdysozoa</taxon>
        <taxon>Arthropoda</taxon>
        <taxon>Crustacea</taxon>
        <taxon>Branchiopoda</taxon>
        <taxon>Diplostraca</taxon>
        <taxon>Cladocera</taxon>
        <taxon>Anomopoda</taxon>
        <taxon>Daphniidae</taxon>
        <taxon>Daphnia</taxon>
    </lineage>
</organism>
<evidence type="ECO:0000313" key="3">
    <source>
        <dbReference type="EMBL" id="KAK4009008.1"/>
    </source>
</evidence>
<dbReference type="EMBL" id="JAOYFB010000002">
    <property type="protein sequence ID" value="KAK4009008.1"/>
    <property type="molecule type" value="Genomic_DNA"/>
</dbReference>
<keyword evidence="1" id="KW-0472">Membrane</keyword>
<evidence type="ECO:0000256" key="1">
    <source>
        <dbReference type="SAM" id="Phobius"/>
    </source>
</evidence>
<sequence>MRLAIVFMSCLLSAFVAAEPYYPFDYPVQHPYFRGGLPYPSMAERVDQEDVNGRLFIATVTLTLSTVTTTSTAMAVTTCTTSTAALVACVAGRRRRDAVRRRRDAVQESEKTGRGLFYDDNEADSEKGTSFLPKPNMVEESADRAVRQLAAYPILIQPGINAPENVRAGRLMMAFATSTVTATTTSTSISAIIAICSSISSFRTCG</sequence>
<reference evidence="3 4" key="1">
    <citation type="journal article" date="2023" name="Nucleic Acids Res.">
        <title>The hologenome of Daphnia magna reveals possible DNA methylation and microbiome-mediated evolution of the host genome.</title>
        <authorList>
            <person name="Chaturvedi A."/>
            <person name="Li X."/>
            <person name="Dhandapani V."/>
            <person name="Marshall H."/>
            <person name="Kissane S."/>
            <person name="Cuenca-Cambronero M."/>
            <person name="Asole G."/>
            <person name="Calvet F."/>
            <person name="Ruiz-Romero M."/>
            <person name="Marangio P."/>
            <person name="Guigo R."/>
            <person name="Rago D."/>
            <person name="Mirbahai L."/>
            <person name="Eastwood N."/>
            <person name="Colbourne J.K."/>
            <person name="Zhou J."/>
            <person name="Mallon E."/>
            <person name="Orsini L."/>
        </authorList>
    </citation>
    <scope>NUCLEOTIDE SEQUENCE [LARGE SCALE GENOMIC DNA]</scope>
    <source>
        <strain evidence="3">LRV0_1</strain>
    </source>
</reference>
<keyword evidence="2" id="KW-0732">Signal</keyword>
<comment type="caution">
    <text evidence="3">The sequence shown here is derived from an EMBL/GenBank/DDBJ whole genome shotgun (WGS) entry which is preliminary data.</text>
</comment>
<keyword evidence="1" id="KW-1133">Transmembrane helix</keyword>
<feature type="chain" id="PRO_5046661208" evidence="2">
    <location>
        <begin position="19"/>
        <end position="206"/>
    </location>
</feature>
<feature type="signal peptide" evidence="2">
    <location>
        <begin position="1"/>
        <end position="18"/>
    </location>
</feature>
<accession>A0ABQ9Z7Y6</accession>
<protein>
    <submittedName>
        <fullName evidence="3">Uncharacterized protein</fullName>
    </submittedName>
</protein>
<evidence type="ECO:0000313" key="4">
    <source>
        <dbReference type="Proteomes" id="UP001234178"/>
    </source>
</evidence>
<gene>
    <name evidence="3" type="ORF">OUZ56_014144</name>
</gene>
<evidence type="ECO:0000256" key="2">
    <source>
        <dbReference type="SAM" id="SignalP"/>
    </source>
</evidence>
<keyword evidence="4" id="KW-1185">Reference proteome</keyword>
<proteinExistence type="predicted"/>
<name>A0ABQ9Z7Y6_9CRUS</name>
<keyword evidence="1" id="KW-0812">Transmembrane</keyword>
<dbReference type="Proteomes" id="UP001234178">
    <property type="component" value="Unassembled WGS sequence"/>
</dbReference>